<keyword evidence="5" id="KW-0175">Coiled coil</keyword>
<comment type="caution">
    <text evidence="7">The sequence shown here is derived from an EMBL/GenBank/DDBJ whole genome shotgun (WGS) entry which is preliminary data.</text>
</comment>
<evidence type="ECO:0000256" key="3">
    <source>
        <dbReference type="ARBA" id="ARBA00023125"/>
    </source>
</evidence>
<keyword evidence="2" id="KW-0805">Transcription regulation</keyword>
<dbReference type="PANTHER" id="PTHR30126">
    <property type="entry name" value="HTH-TYPE TRANSCRIPTIONAL REGULATOR"/>
    <property type="match status" value="1"/>
</dbReference>
<keyword evidence="3 7" id="KW-0238">DNA-binding</keyword>
<organism evidence="7 8">
    <name type="scientific">Lipingzhangella halophila</name>
    <dbReference type="NCBI Taxonomy" id="1783352"/>
    <lineage>
        <taxon>Bacteria</taxon>
        <taxon>Bacillati</taxon>
        <taxon>Actinomycetota</taxon>
        <taxon>Actinomycetes</taxon>
        <taxon>Streptosporangiales</taxon>
        <taxon>Nocardiopsidaceae</taxon>
        <taxon>Lipingzhangella</taxon>
    </lineage>
</organism>
<evidence type="ECO:0000256" key="1">
    <source>
        <dbReference type="ARBA" id="ARBA00009437"/>
    </source>
</evidence>
<dbReference type="Proteomes" id="UP000523007">
    <property type="component" value="Unassembled WGS sequence"/>
</dbReference>
<dbReference type="AlphaFoldDB" id="A0A7W7W2R2"/>
<gene>
    <name evidence="7" type="ORF">F4561_001780</name>
</gene>
<accession>A0A7W7W2R2</accession>
<dbReference type="CDD" id="cd05466">
    <property type="entry name" value="PBP2_LTTR_substrate"/>
    <property type="match status" value="1"/>
</dbReference>
<dbReference type="Pfam" id="PF00126">
    <property type="entry name" value="HTH_1"/>
    <property type="match status" value="1"/>
</dbReference>
<dbReference type="EMBL" id="JACHJT010000001">
    <property type="protein sequence ID" value="MBB4930960.1"/>
    <property type="molecule type" value="Genomic_DNA"/>
</dbReference>
<dbReference type="InterPro" id="IPR036390">
    <property type="entry name" value="WH_DNA-bd_sf"/>
</dbReference>
<dbReference type="PRINTS" id="PR00039">
    <property type="entry name" value="HTHLYSR"/>
</dbReference>
<dbReference type="GO" id="GO:0000976">
    <property type="term" value="F:transcription cis-regulatory region binding"/>
    <property type="evidence" value="ECO:0007669"/>
    <property type="project" value="TreeGrafter"/>
</dbReference>
<name>A0A7W7W2R2_9ACTN</name>
<protein>
    <submittedName>
        <fullName evidence="7">DNA-binding transcriptional LysR family regulator</fullName>
    </submittedName>
</protein>
<sequence>MELRHLTTFLAVAHHLSFTRAAQELGYVQSSVTVQVKSLENDLDVALFERLGRRVTLTPAGEELRTHARELLERAEQAREAVQLAHGQPHQVNGTLRVAAPGSLCAYRLPGVLRRLKERFPRLSLVFGPAERATVLDTLTDGSLDVGFLLEEDIVAPRLAVERLADEPLRLVAHPSHPLAAAEAVTTADLGDQTMLVSEPDCAQREVIEREFQRAGIRPVLMEFLSIEAQKRCAAEGLGVAMVPIRSAADELHRGELVTLSWEVTPTLGVYIAHHRDRRIPALDALAPITRDLWRETPMASPG</sequence>
<keyword evidence="4" id="KW-0804">Transcription</keyword>
<evidence type="ECO:0000256" key="4">
    <source>
        <dbReference type="ARBA" id="ARBA00023163"/>
    </source>
</evidence>
<dbReference type="PANTHER" id="PTHR30126:SF100">
    <property type="entry name" value="LYSR-FAMILY TRANSCRIPTIONAL REGULATOR"/>
    <property type="match status" value="1"/>
</dbReference>
<comment type="similarity">
    <text evidence="1">Belongs to the LysR transcriptional regulatory family.</text>
</comment>
<feature type="coiled-coil region" evidence="5">
    <location>
        <begin position="61"/>
        <end position="88"/>
    </location>
</feature>
<dbReference type="PROSITE" id="PS50931">
    <property type="entry name" value="HTH_LYSR"/>
    <property type="match status" value="1"/>
</dbReference>
<dbReference type="Gene3D" id="1.10.10.10">
    <property type="entry name" value="Winged helix-like DNA-binding domain superfamily/Winged helix DNA-binding domain"/>
    <property type="match status" value="1"/>
</dbReference>
<dbReference type="SUPFAM" id="SSF46785">
    <property type="entry name" value="Winged helix' DNA-binding domain"/>
    <property type="match status" value="1"/>
</dbReference>
<proteinExistence type="inferred from homology"/>
<dbReference type="GO" id="GO:0003700">
    <property type="term" value="F:DNA-binding transcription factor activity"/>
    <property type="evidence" value="ECO:0007669"/>
    <property type="project" value="InterPro"/>
</dbReference>
<evidence type="ECO:0000313" key="8">
    <source>
        <dbReference type="Proteomes" id="UP000523007"/>
    </source>
</evidence>
<dbReference type="Gene3D" id="3.40.190.290">
    <property type="match status" value="1"/>
</dbReference>
<dbReference type="InterPro" id="IPR005119">
    <property type="entry name" value="LysR_subst-bd"/>
</dbReference>
<evidence type="ECO:0000256" key="5">
    <source>
        <dbReference type="SAM" id="Coils"/>
    </source>
</evidence>
<feature type="domain" description="HTH lysR-type" evidence="6">
    <location>
        <begin position="1"/>
        <end position="58"/>
    </location>
</feature>
<evidence type="ECO:0000259" key="6">
    <source>
        <dbReference type="PROSITE" id="PS50931"/>
    </source>
</evidence>
<keyword evidence="8" id="KW-1185">Reference proteome</keyword>
<dbReference type="SUPFAM" id="SSF53850">
    <property type="entry name" value="Periplasmic binding protein-like II"/>
    <property type="match status" value="1"/>
</dbReference>
<dbReference type="FunFam" id="1.10.10.10:FF:000001">
    <property type="entry name" value="LysR family transcriptional regulator"/>
    <property type="match status" value="1"/>
</dbReference>
<evidence type="ECO:0000256" key="2">
    <source>
        <dbReference type="ARBA" id="ARBA00023015"/>
    </source>
</evidence>
<dbReference type="Pfam" id="PF03466">
    <property type="entry name" value="LysR_substrate"/>
    <property type="match status" value="1"/>
</dbReference>
<evidence type="ECO:0000313" key="7">
    <source>
        <dbReference type="EMBL" id="MBB4930960.1"/>
    </source>
</evidence>
<dbReference type="InterPro" id="IPR000847">
    <property type="entry name" value="LysR_HTH_N"/>
</dbReference>
<reference evidence="7 8" key="1">
    <citation type="submission" date="2020-08" db="EMBL/GenBank/DDBJ databases">
        <title>Sequencing the genomes of 1000 actinobacteria strains.</title>
        <authorList>
            <person name="Klenk H.-P."/>
        </authorList>
    </citation>
    <scope>NUCLEOTIDE SEQUENCE [LARGE SCALE GENOMIC DNA]</scope>
    <source>
        <strain evidence="7 8">DSM 102030</strain>
    </source>
</reference>
<dbReference type="InterPro" id="IPR036388">
    <property type="entry name" value="WH-like_DNA-bd_sf"/>
</dbReference>
<dbReference type="RefSeq" id="WP_184576500.1">
    <property type="nucleotide sequence ID" value="NZ_JACHJT010000001.1"/>
</dbReference>